<feature type="region of interest" description="Disordered" evidence="1">
    <location>
        <begin position="1"/>
        <end position="29"/>
    </location>
</feature>
<feature type="compositionally biased region" description="Low complexity" evidence="1">
    <location>
        <begin position="15"/>
        <end position="29"/>
    </location>
</feature>
<keyword evidence="2" id="KW-1133">Transmembrane helix</keyword>
<sequence length="108" mass="11127">MTYPTEPNPYGNAGQPGFSGQPGFQGQPPVEQKNTLGLLAVIFAGLFNICGIGLILGIVAVVTAKDNAKQKKFGWIAIGVAVAWGLFFAILSLSGVLDFSGSVSTTAP</sequence>
<evidence type="ECO:0008006" key="5">
    <source>
        <dbReference type="Google" id="ProtNLM"/>
    </source>
</evidence>
<organism evidence="3 4">
    <name type="scientific">Segniliparus rugosus (strain ATCC BAA-974 / DSM 45345 / CCUG 50838 / CIP 108380 / JCM 13579 / CDC 945)</name>
    <dbReference type="NCBI Taxonomy" id="679197"/>
    <lineage>
        <taxon>Bacteria</taxon>
        <taxon>Bacillati</taxon>
        <taxon>Actinomycetota</taxon>
        <taxon>Actinomycetes</taxon>
        <taxon>Mycobacteriales</taxon>
        <taxon>Segniliparaceae</taxon>
        <taxon>Segniliparus</taxon>
    </lineage>
</organism>
<dbReference type="STRING" id="679197.HMPREF9336_02559"/>
<dbReference type="HOGENOM" id="CLU_2195106_0_0_11"/>
<dbReference type="OrthoDB" id="9881825at2"/>
<comment type="caution">
    <text evidence="3">The sequence shown here is derived from an EMBL/GenBank/DDBJ whole genome shotgun (WGS) entry which is preliminary data.</text>
</comment>
<dbReference type="AlphaFoldDB" id="E5XST7"/>
<keyword evidence="2" id="KW-0812">Transmembrane</keyword>
<dbReference type="RefSeq" id="WP_007470978.1">
    <property type="nucleotide sequence ID" value="NZ_KI391953.1"/>
</dbReference>
<keyword evidence="4" id="KW-1185">Reference proteome</keyword>
<evidence type="ECO:0000313" key="4">
    <source>
        <dbReference type="Proteomes" id="UP000004816"/>
    </source>
</evidence>
<name>E5XST7_SEGRC</name>
<evidence type="ECO:0000256" key="2">
    <source>
        <dbReference type="SAM" id="Phobius"/>
    </source>
</evidence>
<keyword evidence="2" id="KW-0472">Membrane</keyword>
<protein>
    <recommendedName>
        <fullName evidence="5">DUF4190 domain-containing protein</fullName>
    </recommendedName>
</protein>
<evidence type="ECO:0000256" key="1">
    <source>
        <dbReference type="SAM" id="MobiDB-lite"/>
    </source>
</evidence>
<accession>E5XST7</accession>
<gene>
    <name evidence="3" type="ORF">HMPREF9336_02559</name>
</gene>
<dbReference type="Proteomes" id="UP000004816">
    <property type="component" value="Unassembled WGS sequence"/>
</dbReference>
<feature type="transmembrane region" description="Helical" evidence="2">
    <location>
        <begin position="36"/>
        <end position="61"/>
    </location>
</feature>
<proteinExistence type="predicted"/>
<reference evidence="3 4" key="1">
    <citation type="journal article" date="2011" name="Stand. Genomic Sci.">
        <title>High quality draft genome sequence of Segniliparus rugosus CDC 945(T)= (ATCC BAA-974(T)).</title>
        <authorList>
            <person name="Earl A.M."/>
            <person name="Desjardins C.A."/>
            <person name="Fitzgerald M.G."/>
            <person name="Arachchi H.M."/>
            <person name="Zeng Q."/>
            <person name="Mehta T."/>
            <person name="Griggs A."/>
            <person name="Birren B.W."/>
            <person name="Toney N.C."/>
            <person name="Carr J."/>
            <person name="Posey J."/>
            <person name="Butler W.R."/>
        </authorList>
    </citation>
    <scope>NUCLEOTIDE SEQUENCE [LARGE SCALE GENOMIC DNA]</scope>
    <source>
        <strain evidence="4">ATCC BAA-974 / DSM 45345 / CCUG 50838 / CIP 108380 / JCM 13579 / CDC 945</strain>
    </source>
</reference>
<dbReference type="EMBL" id="ACZI02000002">
    <property type="protein sequence ID" value="EFV12614.1"/>
    <property type="molecule type" value="Genomic_DNA"/>
</dbReference>
<evidence type="ECO:0000313" key="3">
    <source>
        <dbReference type="EMBL" id="EFV12614.1"/>
    </source>
</evidence>
<feature type="transmembrane region" description="Helical" evidence="2">
    <location>
        <begin position="73"/>
        <end position="97"/>
    </location>
</feature>